<dbReference type="Gene3D" id="3.40.30.10">
    <property type="entry name" value="Glutaredoxin"/>
    <property type="match status" value="1"/>
</dbReference>
<evidence type="ECO:0000256" key="1">
    <source>
        <dbReference type="ARBA" id="ARBA00010643"/>
    </source>
</evidence>
<dbReference type="SUPFAM" id="SSF52833">
    <property type="entry name" value="Thioredoxin-like"/>
    <property type="match status" value="1"/>
</dbReference>
<sequence length="159" mass="17891">MLDQSYYEKTDEIIEFYGRKASSLIPIMQDIQAEYRYLPGELLTYVAKEIGVREAKAYSVATFYENFSFEPKGKYIIKVCDGTACHVRKSIPILEALQKELGLSKKKHTTDDMLFTVETVSCLGACGLAPTMTVNNEVYPSMTPEKALELIAKLRGDNV</sequence>
<evidence type="ECO:0000256" key="6">
    <source>
        <dbReference type="ARBA" id="ARBA00034078"/>
    </source>
</evidence>
<dbReference type="OrthoDB" id="9807941at2"/>
<dbReference type="InterPro" id="IPR042128">
    <property type="entry name" value="NuoE_dom"/>
</dbReference>
<dbReference type="CDD" id="cd03064">
    <property type="entry name" value="TRX_Fd_NuoE"/>
    <property type="match status" value="1"/>
</dbReference>
<feature type="binding site" evidence="7">
    <location>
        <position position="122"/>
    </location>
    <ligand>
        <name>[2Fe-2S] cluster</name>
        <dbReference type="ChEBI" id="CHEBI:190135"/>
    </ligand>
</feature>
<dbReference type="GO" id="GO:0016491">
    <property type="term" value="F:oxidoreductase activity"/>
    <property type="evidence" value="ECO:0007669"/>
    <property type="project" value="InterPro"/>
</dbReference>
<organism evidence="8 9">
    <name type="scientific">Blautia argi</name>
    <dbReference type="NCBI Taxonomy" id="1912897"/>
    <lineage>
        <taxon>Bacteria</taxon>
        <taxon>Bacillati</taxon>
        <taxon>Bacillota</taxon>
        <taxon>Clostridia</taxon>
        <taxon>Lachnospirales</taxon>
        <taxon>Lachnospiraceae</taxon>
        <taxon>Blautia</taxon>
    </lineage>
</organism>
<dbReference type="PANTHER" id="PTHR43342">
    <property type="entry name" value="NADH-QUINONE OXIDOREDUCTASE, E SUBUNIT"/>
    <property type="match status" value="1"/>
</dbReference>
<evidence type="ECO:0000256" key="5">
    <source>
        <dbReference type="ARBA" id="ARBA00023014"/>
    </source>
</evidence>
<evidence type="ECO:0000313" key="9">
    <source>
        <dbReference type="Proteomes" id="UP000250003"/>
    </source>
</evidence>
<dbReference type="PANTHER" id="PTHR43342:SF1">
    <property type="entry name" value="BIFURCATING [FEFE] HYDROGENASE GAMMA SUBUNIT"/>
    <property type="match status" value="1"/>
</dbReference>
<comment type="cofactor">
    <cofactor evidence="7">
        <name>[2Fe-2S] cluster</name>
        <dbReference type="ChEBI" id="CHEBI:190135"/>
    </cofactor>
    <text evidence="7">Binds 1 [2Fe-2S] cluster.</text>
</comment>
<feature type="binding site" evidence="7">
    <location>
        <position position="85"/>
    </location>
    <ligand>
        <name>[2Fe-2S] cluster</name>
        <dbReference type="ChEBI" id="CHEBI:190135"/>
    </ligand>
</feature>
<comment type="similarity">
    <text evidence="1">Belongs to the complex I 24 kDa subunit family.</text>
</comment>
<keyword evidence="5 7" id="KW-0411">Iron-sulfur</keyword>
<dbReference type="Gene3D" id="1.10.10.1590">
    <property type="entry name" value="NADH-quinone oxidoreductase subunit E"/>
    <property type="match status" value="1"/>
</dbReference>
<dbReference type="InterPro" id="IPR028431">
    <property type="entry name" value="NADP_DH_HndA-like"/>
</dbReference>
<dbReference type="RefSeq" id="WP_111919364.1">
    <property type="nucleotide sequence ID" value="NZ_CAUWHR010000001.1"/>
</dbReference>
<dbReference type="InterPro" id="IPR041921">
    <property type="entry name" value="NuoE_N"/>
</dbReference>
<name>A0A2Z4U9Z2_9FIRM</name>
<dbReference type="AlphaFoldDB" id="A0A2Z4U9Z2"/>
<dbReference type="PIRSF" id="PIRSF000216">
    <property type="entry name" value="NADH_DH_24kDa"/>
    <property type="match status" value="1"/>
</dbReference>
<feature type="binding site" evidence="7">
    <location>
        <position position="126"/>
    </location>
    <ligand>
        <name>[2Fe-2S] cluster</name>
        <dbReference type="ChEBI" id="CHEBI:190135"/>
    </ligand>
</feature>
<dbReference type="PROSITE" id="PS01099">
    <property type="entry name" value="COMPLEX1_24K"/>
    <property type="match status" value="1"/>
</dbReference>
<evidence type="ECO:0000256" key="4">
    <source>
        <dbReference type="ARBA" id="ARBA00023004"/>
    </source>
</evidence>
<dbReference type="Proteomes" id="UP000250003">
    <property type="component" value="Chromosome"/>
</dbReference>
<dbReference type="InterPro" id="IPR036249">
    <property type="entry name" value="Thioredoxin-like_sf"/>
</dbReference>
<evidence type="ECO:0000256" key="7">
    <source>
        <dbReference type="PIRSR" id="PIRSR000216-1"/>
    </source>
</evidence>
<dbReference type="KEGG" id="blau:DQQ01_06410"/>
<evidence type="ECO:0000256" key="3">
    <source>
        <dbReference type="ARBA" id="ARBA00022723"/>
    </source>
</evidence>
<feature type="binding site" evidence="7">
    <location>
        <position position="80"/>
    </location>
    <ligand>
        <name>[2Fe-2S] cluster</name>
        <dbReference type="ChEBI" id="CHEBI:190135"/>
    </ligand>
</feature>
<dbReference type="InterPro" id="IPR002023">
    <property type="entry name" value="NuoE-like"/>
</dbReference>
<keyword evidence="2 7" id="KW-0001">2Fe-2S</keyword>
<proteinExistence type="inferred from homology"/>
<dbReference type="EMBL" id="CP030280">
    <property type="protein sequence ID" value="AWY97838.1"/>
    <property type="molecule type" value="Genomic_DNA"/>
</dbReference>
<dbReference type="Pfam" id="PF01257">
    <property type="entry name" value="2Fe-2S_thioredx"/>
    <property type="match status" value="1"/>
</dbReference>
<evidence type="ECO:0000256" key="2">
    <source>
        <dbReference type="ARBA" id="ARBA00022714"/>
    </source>
</evidence>
<dbReference type="GO" id="GO:0046872">
    <property type="term" value="F:metal ion binding"/>
    <property type="evidence" value="ECO:0007669"/>
    <property type="project" value="UniProtKB-KW"/>
</dbReference>
<gene>
    <name evidence="8" type="ORF">DQQ01_06410</name>
</gene>
<dbReference type="GO" id="GO:0051537">
    <property type="term" value="F:2 iron, 2 sulfur cluster binding"/>
    <property type="evidence" value="ECO:0007669"/>
    <property type="project" value="UniProtKB-KW"/>
</dbReference>
<keyword evidence="4 7" id="KW-0408">Iron</keyword>
<comment type="cofactor">
    <cofactor evidence="6">
        <name>[2Fe-2S] cluster</name>
        <dbReference type="ChEBI" id="CHEBI:190135"/>
    </cofactor>
</comment>
<keyword evidence="3 7" id="KW-0479">Metal-binding</keyword>
<keyword evidence="9" id="KW-1185">Reference proteome</keyword>
<evidence type="ECO:0000313" key="8">
    <source>
        <dbReference type="EMBL" id="AWY97838.1"/>
    </source>
</evidence>
<reference evidence="9" key="1">
    <citation type="submission" date="2018-06" db="EMBL/GenBank/DDBJ databases">
        <title>Description of Blautia argi sp. nov., a new anaerobic isolated from dog feces.</title>
        <authorList>
            <person name="Chang Y.-H."/>
            <person name="Paek J."/>
            <person name="Shin Y."/>
        </authorList>
    </citation>
    <scope>NUCLEOTIDE SEQUENCE [LARGE SCALE GENOMIC DNA]</scope>
    <source>
        <strain evidence="9">KCTC 15426</strain>
    </source>
</reference>
<protein>
    <submittedName>
        <fullName evidence="8">NAD(P)H-dependent oxidoreductase subunit E</fullName>
    </submittedName>
</protein>
<accession>A0A2Z4U9Z2</accession>